<dbReference type="Gene3D" id="2.40.128.590">
    <property type="entry name" value="CpcT/CpeT domain"/>
    <property type="match status" value="1"/>
</dbReference>
<dbReference type="Proteomes" id="UP001497497">
    <property type="component" value="Unassembled WGS sequence"/>
</dbReference>
<dbReference type="AlphaFoldDB" id="A0AAV2IPN2"/>
<evidence type="ECO:0000313" key="3">
    <source>
        <dbReference type="Proteomes" id="UP001497497"/>
    </source>
</evidence>
<proteinExistence type="predicted"/>
<keyword evidence="3" id="KW-1185">Reference proteome</keyword>
<name>A0AAV2IPN2_LYMST</name>
<accession>A0AAV2IPN2</accession>
<organism evidence="2 3">
    <name type="scientific">Lymnaea stagnalis</name>
    <name type="common">Great pond snail</name>
    <name type="synonym">Helix stagnalis</name>
    <dbReference type="NCBI Taxonomy" id="6523"/>
    <lineage>
        <taxon>Eukaryota</taxon>
        <taxon>Metazoa</taxon>
        <taxon>Spiralia</taxon>
        <taxon>Lophotrochozoa</taxon>
        <taxon>Mollusca</taxon>
        <taxon>Gastropoda</taxon>
        <taxon>Heterobranchia</taxon>
        <taxon>Euthyneura</taxon>
        <taxon>Panpulmonata</taxon>
        <taxon>Hygrophila</taxon>
        <taxon>Lymnaeoidea</taxon>
        <taxon>Lymnaeidae</taxon>
        <taxon>Lymnaea</taxon>
    </lineage>
</organism>
<evidence type="ECO:0000256" key="1">
    <source>
        <dbReference type="SAM" id="SignalP"/>
    </source>
</evidence>
<protein>
    <submittedName>
        <fullName evidence="2">Uncharacterized protein</fullName>
    </submittedName>
</protein>
<feature type="signal peptide" evidence="1">
    <location>
        <begin position="1"/>
        <end position="23"/>
    </location>
</feature>
<sequence>MTLGMTLLLHIVLLSLWICFRSAQSVAEDLNAPSEALANLVYLLNGQFTNLATLAKDEYGRLVRPDYLVEWDIQSVALNFFDPVTTIYLEENIGKKPLYRQIITIRDIGNGLFLLHPYNIKDEFFSHGEAQPQREFSSLKMEDLSELTECDTFVQQIDTALYMGFWPTCNPGQHDFDVSLTLSCHMAAYIGYPRNTTKSEREVVPMRKITTPYPPPYTVMGSDLYTNPCEGGS</sequence>
<dbReference type="EMBL" id="CAXITT010000925">
    <property type="protein sequence ID" value="CAL1547231.1"/>
    <property type="molecule type" value="Genomic_DNA"/>
</dbReference>
<comment type="caution">
    <text evidence="2">The sequence shown here is derived from an EMBL/GenBank/DDBJ whole genome shotgun (WGS) entry which is preliminary data.</text>
</comment>
<keyword evidence="1" id="KW-0732">Signal</keyword>
<evidence type="ECO:0000313" key="2">
    <source>
        <dbReference type="EMBL" id="CAL1547231.1"/>
    </source>
</evidence>
<dbReference type="InterPro" id="IPR038672">
    <property type="entry name" value="CpcT/CpeT_sf"/>
</dbReference>
<reference evidence="2 3" key="1">
    <citation type="submission" date="2024-04" db="EMBL/GenBank/DDBJ databases">
        <authorList>
            <consortium name="Genoscope - CEA"/>
            <person name="William W."/>
        </authorList>
    </citation>
    <scope>NUCLEOTIDE SEQUENCE [LARGE SCALE GENOMIC DNA]</scope>
</reference>
<feature type="chain" id="PRO_5043595459" evidence="1">
    <location>
        <begin position="24"/>
        <end position="233"/>
    </location>
</feature>
<gene>
    <name evidence="2" type="ORF">GSLYS_00020556001</name>
</gene>